<dbReference type="RefSeq" id="WP_369703579.1">
    <property type="nucleotide sequence ID" value="NZ_JBGEWD010000004.1"/>
</dbReference>
<feature type="domain" description="D-isomer specific 2-hydroxyacid dehydrogenase NAD-binding" evidence="6">
    <location>
        <begin position="106"/>
        <end position="281"/>
    </location>
</feature>
<evidence type="ECO:0000256" key="1">
    <source>
        <dbReference type="ARBA" id="ARBA00005854"/>
    </source>
</evidence>
<sequence length="318" mass="35120">MSYKVLITEDIDDEGKEYLEKYGYEIKMASGIREDILIREVRDCDAILVRMARITENVINYAPKLKVISKFGVGVDNIDIKAAAKRGIQITNSPQSNKNSVAEYTMGLIIALAKKLFIYDRELRNGNFDIRETLGLDLEGKVLGIVGIGSIGELVASKASKGFGMKVIGFRRHIDSVKMEGIQLTDNLEYVLENSDFISLNVPFTDSTRNIIGQREISLMKPGAFLINTARGEVVDRSALIDALLNKKIAGAAIDVFTGEVPSKDNPLFKLDNVIVTPHTAAHTEEAVKRMSLHSAIGIHQVLSGVKPFWPVPVSPRY</sequence>
<accession>A0ABV4BLL7</accession>
<dbReference type="Pfam" id="PF02826">
    <property type="entry name" value="2-Hacid_dh_C"/>
    <property type="match status" value="1"/>
</dbReference>
<dbReference type="Gene3D" id="3.40.50.720">
    <property type="entry name" value="NAD(P)-binding Rossmann-like Domain"/>
    <property type="match status" value="2"/>
</dbReference>
<dbReference type="EC" id="1.1.1.-" evidence="7"/>
<dbReference type="InterPro" id="IPR029753">
    <property type="entry name" value="D-isomer_DH_CS"/>
</dbReference>
<dbReference type="PANTHER" id="PTHR42789">
    <property type="entry name" value="D-ISOMER SPECIFIC 2-HYDROXYACID DEHYDROGENASE FAMILY PROTEIN (AFU_ORTHOLOGUE AFUA_6G10090)"/>
    <property type="match status" value="1"/>
</dbReference>
<keyword evidence="2 4" id="KW-0560">Oxidoreductase</keyword>
<organism evidence="7 8">
    <name type="scientific">Clostridium moutaii</name>
    <dbReference type="NCBI Taxonomy" id="3240932"/>
    <lineage>
        <taxon>Bacteria</taxon>
        <taxon>Bacillati</taxon>
        <taxon>Bacillota</taxon>
        <taxon>Clostridia</taxon>
        <taxon>Eubacteriales</taxon>
        <taxon>Clostridiaceae</taxon>
        <taxon>Clostridium</taxon>
    </lineage>
</organism>
<comment type="similarity">
    <text evidence="1 4">Belongs to the D-isomer specific 2-hydroxyacid dehydrogenase family.</text>
</comment>
<evidence type="ECO:0000313" key="7">
    <source>
        <dbReference type="EMBL" id="MEY7999690.1"/>
    </source>
</evidence>
<reference evidence="7 8" key="1">
    <citation type="submission" date="2024-08" db="EMBL/GenBank/DDBJ databases">
        <title>Clostridium lapicellarii sp. nov., and Clostridium renhuaiense sp. nov., two species isolated from the mud in a fermentation cellar used for producing sauce-flavour Chinese liquors.</title>
        <authorList>
            <person name="Yang F."/>
            <person name="Wang H."/>
            <person name="Chen L.Q."/>
            <person name="Zhou N."/>
            <person name="Lu J.J."/>
            <person name="Pu X.X."/>
            <person name="Wan B."/>
            <person name="Wang L."/>
            <person name="Liu S.J."/>
        </authorList>
    </citation>
    <scope>NUCLEOTIDE SEQUENCE [LARGE SCALE GENOMIC DNA]</scope>
    <source>
        <strain evidence="7 8">MT-5</strain>
    </source>
</reference>
<comment type="caution">
    <text evidence="7">The sequence shown here is derived from an EMBL/GenBank/DDBJ whole genome shotgun (WGS) entry which is preliminary data.</text>
</comment>
<keyword evidence="3" id="KW-0520">NAD</keyword>
<protein>
    <submittedName>
        <fullName evidence="7">Hydroxyacid dehydrogenase</fullName>
        <ecNumber evidence="7">1.1.1.-</ecNumber>
    </submittedName>
</protein>
<keyword evidence="8" id="KW-1185">Reference proteome</keyword>
<evidence type="ECO:0000313" key="8">
    <source>
        <dbReference type="Proteomes" id="UP001564657"/>
    </source>
</evidence>
<evidence type="ECO:0000256" key="4">
    <source>
        <dbReference type="RuleBase" id="RU003719"/>
    </source>
</evidence>
<dbReference type="EMBL" id="JBGEWD010000004">
    <property type="protein sequence ID" value="MEY7999690.1"/>
    <property type="molecule type" value="Genomic_DNA"/>
</dbReference>
<dbReference type="Pfam" id="PF00389">
    <property type="entry name" value="2-Hacid_dh"/>
    <property type="match status" value="1"/>
</dbReference>
<dbReference type="PANTHER" id="PTHR42789:SF1">
    <property type="entry name" value="D-ISOMER SPECIFIC 2-HYDROXYACID DEHYDROGENASE FAMILY PROTEIN (AFU_ORTHOLOGUE AFUA_6G10090)"/>
    <property type="match status" value="1"/>
</dbReference>
<dbReference type="InterPro" id="IPR006139">
    <property type="entry name" value="D-isomer_2_OHA_DH_cat_dom"/>
</dbReference>
<dbReference type="SUPFAM" id="SSF51735">
    <property type="entry name" value="NAD(P)-binding Rossmann-fold domains"/>
    <property type="match status" value="1"/>
</dbReference>
<dbReference type="CDD" id="cd12173">
    <property type="entry name" value="PGDH_4"/>
    <property type="match status" value="1"/>
</dbReference>
<name>A0ABV4BLL7_9CLOT</name>
<evidence type="ECO:0000259" key="6">
    <source>
        <dbReference type="Pfam" id="PF02826"/>
    </source>
</evidence>
<evidence type="ECO:0000256" key="2">
    <source>
        <dbReference type="ARBA" id="ARBA00023002"/>
    </source>
</evidence>
<evidence type="ECO:0000256" key="3">
    <source>
        <dbReference type="ARBA" id="ARBA00023027"/>
    </source>
</evidence>
<feature type="domain" description="D-isomer specific 2-hydroxyacid dehydrogenase catalytic" evidence="5">
    <location>
        <begin position="5"/>
        <end position="306"/>
    </location>
</feature>
<dbReference type="GO" id="GO:0016491">
    <property type="term" value="F:oxidoreductase activity"/>
    <property type="evidence" value="ECO:0007669"/>
    <property type="project" value="UniProtKB-KW"/>
</dbReference>
<gene>
    <name evidence="7" type="ORF">AB8U03_05625</name>
</gene>
<dbReference type="InterPro" id="IPR006140">
    <property type="entry name" value="D-isomer_DH_NAD-bd"/>
</dbReference>
<dbReference type="Proteomes" id="UP001564657">
    <property type="component" value="Unassembled WGS sequence"/>
</dbReference>
<dbReference type="SUPFAM" id="SSF52283">
    <property type="entry name" value="Formate/glycerate dehydrogenase catalytic domain-like"/>
    <property type="match status" value="1"/>
</dbReference>
<dbReference type="InterPro" id="IPR036291">
    <property type="entry name" value="NAD(P)-bd_dom_sf"/>
</dbReference>
<dbReference type="PROSITE" id="PS00670">
    <property type="entry name" value="D_2_HYDROXYACID_DH_2"/>
    <property type="match status" value="1"/>
</dbReference>
<dbReference type="PROSITE" id="PS00671">
    <property type="entry name" value="D_2_HYDROXYACID_DH_3"/>
    <property type="match status" value="1"/>
</dbReference>
<evidence type="ECO:0000259" key="5">
    <source>
        <dbReference type="Pfam" id="PF00389"/>
    </source>
</evidence>
<proteinExistence type="inferred from homology"/>
<dbReference type="InterPro" id="IPR050857">
    <property type="entry name" value="D-2-hydroxyacid_DH"/>
</dbReference>